<dbReference type="EMBL" id="CAXAMM010005136">
    <property type="protein sequence ID" value="CAK9006152.1"/>
    <property type="molecule type" value="Genomic_DNA"/>
</dbReference>
<proteinExistence type="predicted"/>
<dbReference type="PANTHER" id="PTHR48480:SF2">
    <property type="entry name" value="PEPTIDASE D"/>
    <property type="match status" value="1"/>
</dbReference>
<accession>A0ABP0IVN6</accession>
<keyword evidence="8" id="KW-1185">Reference proteome</keyword>
<name>A0ABP0IVN6_9DINO</name>
<evidence type="ECO:0000256" key="2">
    <source>
        <dbReference type="ARBA" id="ARBA00022723"/>
    </source>
</evidence>
<sequence length="310" mass="34640">KYEAQALKSSFAYPAIVSIGMRQGGVLRLTHGGSGLAPVLHTLTDPAIQPRRWSWSSRSTWLRLETSSCSSVTGAFCVAAGLSGRRRSRQFLRQSRILPQPSIARYNSTGPEAPSRPLGTVFSTHLHELARESLLERFRCDVSESGVLLFAGGQEPMRHDTDHEDIFRQESTFHYLFGVREPGYLGALDVESGKATLFAPRLPPEYELWMGKILDADAILQNYGVDEVVYVDEVASWFESQSPAMIYVQRGRNSDSGAEVVPASFEGMEKYEVNDAALHAVLYETRARKNQEELRLLRYVNRISSDSHIA</sequence>
<protein>
    <submittedName>
        <fullName evidence="7">Xaa-Pro dipeptidase (X-Pro dipeptidase) (Imidodipeptidase) (Peptidase D) (Proline dipeptidase) (Prolidase)</fullName>
    </submittedName>
</protein>
<evidence type="ECO:0000313" key="7">
    <source>
        <dbReference type="EMBL" id="CAK9006152.1"/>
    </source>
</evidence>
<keyword evidence="5" id="KW-0482">Metalloprotease</keyword>
<keyword evidence="2" id="KW-0479">Metal-binding</keyword>
<keyword evidence="3" id="KW-0378">Hydrolase</keyword>
<evidence type="ECO:0000259" key="6">
    <source>
        <dbReference type="SMART" id="SM01011"/>
    </source>
</evidence>
<feature type="domain" description="Aminopeptidase P N-terminal" evidence="6">
    <location>
        <begin position="122"/>
        <end position="257"/>
    </location>
</feature>
<gene>
    <name evidence="7" type="ORF">SCF082_LOCUS8901</name>
</gene>
<evidence type="ECO:0000256" key="3">
    <source>
        <dbReference type="ARBA" id="ARBA00022801"/>
    </source>
</evidence>
<evidence type="ECO:0000256" key="1">
    <source>
        <dbReference type="ARBA" id="ARBA00022670"/>
    </source>
</evidence>
<dbReference type="SMART" id="SM01011">
    <property type="entry name" value="AMP_N"/>
    <property type="match status" value="1"/>
</dbReference>
<reference evidence="7 8" key="1">
    <citation type="submission" date="2024-02" db="EMBL/GenBank/DDBJ databases">
        <authorList>
            <person name="Chen Y."/>
            <person name="Shah S."/>
            <person name="Dougan E. K."/>
            <person name="Thang M."/>
            <person name="Chan C."/>
        </authorList>
    </citation>
    <scope>NUCLEOTIDE SEQUENCE [LARGE SCALE GENOMIC DNA]</scope>
</reference>
<dbReference type="Proteomes" id="UP001642464">
    <property type="component" value="Unassembled WGS sequence"/>
</dbReference>
<keyword evidence="1" id="KW-0645">Protease</keyword>
<dbReference type="Pfam" id="PF05195">
    <property type="entry name" value="AMP_N"/>
    <property type="match status" value="1"/>
</dbReference>
<dbReference type="InterPro" id="IPR007865">
    <property type="entry name" value="Aminopep_P_N"/>
</dbReference>
<feature type="non-terminal residue" evidence="7">
    <location>
        <position position="310"/>
    </location>
</feature>
<evidence type="ECO:0000313" key="8">
    <source>
        <dbReference type="Proteomes" id="UP001642464"/>
    </source>
</evidence>
<keyword evidence="4" id="KW-0224">Dipeptidase</keyword>
<dbReference type="InterPro" id="IPR029149">
    <property type="entry name" value="Creatin/AminoP/Spt16_N"/>
</dbReference>
<evidence type="ECO:0000256" key="4">
    <source>
        <dbReference type="ARBA" id="ARBA00022997"/>
    </source>
</evidence>
<comment type="caution">
    <text evidence="7">The sequence shown here is derived from an EMBL/GenBank/DDBJ whole genome shotgun (WGS) entry which is preliminary data.</text>
</comment>
<dbReference type="SUPFAM" id="SSF53092">
    <property type="entry name" value="Creatinase/prolidase N-terminal domain"/>
    <property type="match status" value="1"/>
</dbReference>
<evidence type="ECO:0000256" key="5">
    <source>
        <dbReference type="ARBA" id="ARBA00023049"/>
    </source>
</evidence>
<feature type="non-terminal residue" evidence="7">
    <location>
        <position position="1"/>
    </location>
</feature>
<dbReference type="InterPro" id="IPR052433">
    <property type="entry name" value="X-Pro_dipept-like"/>
</dbReference>
<dbReference type="Gene3D" id="3.40.350.10">
    <property type="entry name" value="Creatinase/prolidase N-terminal domain"/>
    <property type="match status" value="1"/>
</dbReference>
<dbReference type="PANTHER" id="PTHR48480">
    <property type="match status" value="1"/>
</dbReference>
<organism evidence="7 8">
    <name type="scientific">Durusdinium trenchii</name>
    <dbReference type="NCBI Taxonomy" id="1381693"/>
    <lineage>
        <taxon>Eukaryota</taxon>
        <taxon>Sar</taxon>
        <taxon>Alveolata</taxon>
        <taxon>Dinophyceae</taxon>
        <taxon>Suessiales</taxon>
        <taxon>Symbiodiniaceae</taxon>
        <taxon>Durusdinium</taxon>
    </lineage>
</organism>